<feature type="region of interest" description="Disordered" evidence="4">
    <location>
        <begin position="36"/>
        <end position="56"/>
    </location>
</feature>
<feature type="domain" description="O-methyltransferase dimerisation" evidence="6">
    <location>
        <begin position="491"/>
        <end position="586"/>
    </location>
</feature>
<keyword evidence="8" id="KW-1185">Reference proteome</keyword>
<dbReference type="InterPro" id="IPR001077">
    <property type="entry name" value="COMT_C"/>
</dbReference>
<keyword evidence="1" id="KW-0489">Methyltransferase</keyword>
<evidence type="ECO:0000256" key="4">
    <source>
        <dbReference type="SAM" id="MobiDB-lite"/>
    </source>
</evidence>
<reference evidence="7 8" key="1">
    <citation type="journal article" date="2021" name="bioRxiv">
        <title>The Gossypium anomalum genome as a resource for cotton improvement and evolutionary analysis of hybrid incompatibility.</title>
        <authorList>
            <person name="Grover C.E."/>
            <person name="Yuan D."/>
            <person name="Arick M.A."/>
            <person name="Miller E.R."/>
            <person name="Hu G."/>
            <person name="Peterson D.G."/>
            <person name="Wendel J.F."/>
            <person name="Udall J.A."/>
        </authorList>
    </citation>
    <scope>NUCLEOTIDE SEQUENCE [LARGE SCALE GENOMIC DNA]</scope>
    <source>
        <strain evidence="7">JFW-Udall</strain>
        <tissue evidence="7">Leaf</tissue>
    </source>
</reference>
<organism evidence="7 8">
    <name type="scientific">Gossypium anomalum</name>
    <dbReference type="NCBI Taxonomy" id="47600"/>
    <lineage>
        <taxon>Eukaryota</taxon>
        <taxon>Viridiplantae</taxon>
        <taxon>Streptophyta</taxon>
        <taxon>Embryophyta</taxon>
        <taxon>Tracheophyta</taxon>
        <taxon>Spermatophyta</taxon>
        <taxon>Magnoliopsida</taxon>
        <taxon>eudicotyledons</taxon>
        <taxon>Gunneridae</taxon>
        <taxon>Pentapetalae</taxon>
        <taxon>rosids</taxon>
        <taxon>malvids</taxon>
        <taxon>Malvales</taxon>
        <taxon>Malvaceae</taxon>
        <taxon>Malvoideae</taxon>
        <taxon>Gossypium</taxon>
    </lineage>
</organism>
<dbReference type="AlphaFoldDB" id="A0A8J6CYP7"/>
<feature type="compositionally biased region" description="Polar residues" evidence="4">
    <location>
        <begin position="41"/>
        <end position="50"/>
    </location>
</feature>
<dbReference type="Pfam" id="PF00891">
    <property type="entry name" value="Methyltransf_2"/>
    <property type="match status" value="2"/>
</dbReference>
<evidence type="ECO:0000313" key="8">
    <source>
        <dbReference type="Proteomes" id="UP000701853"/>
    </source>
</evidence>
<dbReference type="FunFam" id="1.10.10.10:FF:000357">
    <property type="entry name" value="Caffeic acid 3-O-methyltransferase"/>
    <property type="match status" value="2"/>
</dbReference>
<feature type="region of interest" description="Disordered" evidence="4">
    <location>
        <begin position="875"/>
        <end position="903"/>
    </location>
</feature>
<dbReference type="EMBL" id="JAHUZN010000008">
    <property type="protein sequence ID" value="KAG8487115.1"/>
    <property type="molecule type" value="Genomic_DNA"/>
</dbReference>
<dbReference type="InterPro" id="IPR016461">
    <property type="entry name" value="COMT-like"/>
</dbReference>
<dbReference type="InterPro" id="IPR029063">
    <property type="entry name" value="SAM-dependent_MTases_sf"/>
</dbReference>
<accession>A0A8J6CYP7</accession>
<evidence type="ECO:0000313" key="7">
    <source>
        <dbReference type="EMBL" id="KAG8487115.1"/>
    </source>
</evidence>
<dbReference type="InterPro" id="IPR012967">
    <property type="entry name" value="COMT_dimerisation"/>
</dbReference>
<dbReference type="SUPFAM" id="SSF53335">
    <property type="entry name" value="S-adenosyl-L-methionine-dependent methyltransferases"/>
    <property type="match status" value="2"/>
</dbReference>
<keyword evidence="3" id="KW-0949">S-adenosyl-L-methionine</keyword>
<dbReference type="GO" id="GO:0046983">
    <property type="term" value="F:protein dimerization activity"/>
    <property type="evidence" value="ECO:0007669"/>
    <property type="project" value="InterPro"/>
</dbReference>
<dbReference type="Gene3D" id="1.10.10.10">
    <property type="entry name" value="Winged helix-like DNA-binding domain superfamily/Winged helix DNA-binding domain"/>
    <property type="match status" value="3"/>
</dbReference>
<evidence type="ECO:0000259" key="5">
    <source>
        <dbReference type="Pfam" id="PF00891"/>
    </source>
</evidence>
<dbReference type="Pfam" id="PF08100">
    <property type="entry name" value="Dimerisation"/>
    <property type="match status" value="2"/>
</dbReference>
<gene>
    <name evidence="7" type="ORF">CXB51_020672</name>
</gene>
<keyword evidence="2" id="KW-0808">Transferase</keyword>
<dbReference type="GO" id="GO:0032259">
    <property type="term" value="P:methylation"/>
    <property type="evidence" value="ECO:0007669"/>
    <property type="project" value="UniProtKB-KW"/>
</dbReference>
<evidence type="ECO:0000256" key="3">
    <source>
        <dbReference type="ARBA" id="ARBA00022691"/>
    </source>
</evidence>
<dbReference type="InterPro" id="IPR036390">
    <property type="entry name" value="WH_DNA-bd_sf"/>
</dbReference>
<sequence length="956" mass="105030">MLRCRFLRSPLNSPPITQTCLPLLIECSGFQPPTPLHLNAMGSSQQNDSSSNHEEEADILQAMHLASISSLPFTLKVVVDLGLLEIIAKAADTPPGTVSIADIVSKLPTNNPNAPSVVDRMLKLLASHSILTCNQITGQDGLTQRSYGLSSVGKYFLQNKDGVSFVPMLRILLEKYVVECWKFLKDVTLEGGFSCKKAFGKHLFELLADDDDMSECFNRLMSIDTTFTMNQVLKNYKGFEGVSQVVDVGGGVGTNLKLIVSKHPQIRGVEHIAGDMFMEIPKAEVIFLKSVLHDWGDDQCLKLLKVCYDALPKNGKIVSVEAIIPEVPETDIISKTILERDIVLFHILPGAKERTKQEFEALTKQAGFSSLKIVCRAYNHWQVKCDVPLLEALPSSSSSPPPAGAGMVGTICLGITSPRGVDKTTDEEITLHRPSTFERSNRNLRETRKLMSSRIPTLHLLSLRYSTTMNDSSLFCSSSNYEEEADVLQAMHLASISSLSFTLKVAVDLGLLDIIAKAADTPPGMVSVAEIVSKLPTNNPNAPSIVDRMLRLLAAHSILTCDQITGQDGLTQRSYGLASVGKYFLQNEDGVSFAPLLRMKFLKDVTLEGGFSCKKAFGKHLFELLADDDDMSKSFNQAMSTYTTLIMNQVLETYKGFEGVSQVVDVGGGVGTNLKLIVSKHPQIRGVEHVAGDMFTEIPKAEVIFMKSMLHDWGDDRCLKLLKVCYDALPENGKIVSVESIIPEIPETDIITKTISQRDVALFNILPGAKERTKQELEALAKQAGFSSLKIVYRVYNMWVIKLHLHSLTYSTATDDSLLFCSSSNHEEEADVLQAMHLASISSLPFTLKVAVYLGLLEIIAKAADTPSGTLSVSETVSTLPTNNPDTPSIPLTPSYNATKQPTKMVSPKLRSYGLASVGKYSFKMKKSPLCCFASSPSRKIRNRMLEILERCDTER</sequence>
<proteinExistence type="predicted"/>
<dbReference type="PANTHER" id="PTHR11746">
    <property type="entry name" value="O-METHYLTRANSFERASE"/>
    <property type="match status" value="1"/>
</dbReference>
<dbReference type="InterPro" id="IPR036388">
    <property type="entry name" value="WH-like_DNA-bd_sf"/>
</dbReference>
<evidence type="ECO:0000259" key="6">
    <source>
        <dbReference type="Pfam" id="PF08100"/>
    </source>
</evidence>
<dbReference type="Gene3D" id="3.40.50.150">
    <property type="entry name" value="Vaccinia Virus protein VP39"/>
    <property type="match status" value="3"/>
</dbReference>
<dbReference type="OrthoDB" id="1606438at2759"/>
<comment type="caution">
    <text evidence="7">The sequence shown here is derived from an EMBL/GenBank/DDBJ whole genome shotgun (WGS) entry which is preliminary data.</text>
</comment>
<dbReference type="GO" id="GO:0008171">
    <property type="term" value="F:O-methyltransferase activity"/>
    <property type="evidence" value="ECO:0007669"/>
    <property type="project" value="InterPro"/>
</dbReference>
<feature type="domain" description="O-methyltransferase C-terminal" evidence="5">
    <location>
        <begin position="267"/>
        <end position="369"/>
    </location>
</feature>
<dbReference type="SUPFAM" id="SSF46785">
    <property type="entry name" value="Winged helix' DNA-binding domain"/>
    <property type="match status" value="3"/>
</dbReference>
<dbReference type="PROSITE" id="PS51683">
    <property type="entry name" value="SAM_OMT_II"/>
    <property type="match status" value="2"/>
</dbReference>
<name>A0A8J6CYP7_9ROSI</name>
<evidence type="ECO:0000256" key="2">
    <source>
        <dbReference type="ARBA" id="ARBA00022679"/>
    </source>
</evidence>
<evidence type="ECO:0000256" key="1">
    <source>
        <dbReference type="ARBA" id="ARBA00022603"/>
    </source>
</evidence>
<dbReference type="Proteomes" id="UP000701853">
    <property type="component" value="Chromosome 8"/>
</dbReference>
<protein>
    <submittedName>
        <fullName evidence="7">Uncharacterized protein</fullName>
    </submittedName>
</protein>
<feature type="domain" description="O-methyltransferase C-terminal" evidence="5">
    <location>
        <begin position="686"/>
        <end position="787"/>
    </location>
</feature>
<feature type="domain" description="O-methyltransferase dimerisation" evidence="6">
    <location>
        <begin position="63"/>
        <end position="158"/>
    </location>
</feature>